<feature type="compositionally biased region" description="Basic and acidic residues" evidence="7">
    <location>
        <begin position="87"/>
        <end position="102"/>
    </location>
</feature>
<dbReference type="InterPro" id="IPR017884">
    <property type="entry name" value="SANT_dom"/>
</dbReference>
<keyword evidence="6" id="KW-0539">Nucleus</keyword>
<dbReference type="AlphaFoldDB" id="A0ABD3A6L5"/>
<dbReference type="NCBIfam" id="TIGR01557">
    <property type="entry name" value="myb_SHAQKYF"/>
    <property type="match status" value="1"/>
</dbReference>
<sequence>MSSNLTNSRSSWTREENEAFENALAIYSSDGIPWEKIAAAVPGRTFEEIKDHFEVLFADVNAIESGLVPLPYYSDSSNKSRKNAHVAVDRKGKQTGKNHSEQSGKNQSESNSWEKLQSDGDHRRGVPWSEEEHRLFLQGLDKYGRGDWRNISRFCVRSRTPSQVASHAQKFFKRMDVPNKGKEKSSLHDVTILDDGKIVTQQVPTTKQIAGDANSFVMGTGSTTVGTNLNSSMIDSQCNLSPPHGPSSKQIAGAANSFVMYTGLNSVVTDLNSSMIVSQCNSSTPQGPSSKQITGAANSFAMYTGLNTVRTDLNSSMIASKCNLSTPHGPSPKQMAGAANSFVMDTGLNTVGTDLNGSFMIDSQCNLSTPQGPSSEHMMVNANVDFFDPMLGSLLGISTSPGPSTEQISAPAGVSLFTPVFANQHNFSTPQEPIAEQLNESDDFAFCDSLFADEDDMYTPQRSVIGEVTGTAEGACMLNIGESSLSGHPDGGVHAPPTASQPIPEPVPSDAALPGIVPSPVPSMHGLYSPDYEASLYNSLDDLVTLAYPMPPSHQN</sequence>
<dbReference type="GO" id="GO:0048262">
    <property type="term" value="P:determination of dorsal/ventral asymmetry"/>
    <property type="evidence" value="ECO:0007669"/>
    <property type="project" value="UniProtKB-ARBA"/>
</dbReference>
<dbReference type="EMBL" id="JBJUIK010000005">
    <property type="protein sequence ID" value="KAL3527369.1"/>
    <property type="molecule type" value="Genomic_DNA"/>
</dbReference>
<evidence type="ECO:0000313" key="11">
    <source>
        <dbReference type="EMBL" id="KAL3527369.1"/>
    </source>
</evidence>
<dbReference type="PANTHER" id="PTHR44042:SF69">
    <property type="entry name" value="TRANSCRIPTION FACTOR MYB-RELATED FAMILY"/>
    <property type="match status" value="1"/>
</dbReference>
<keyword evidence="12" id="KW-1185">Reference proteome</keyword>
<dbReference type="InterPro" id="IPR017930">
    <property type="entry name" value="Myb_dom"/>
</dbReference>
<dbReference type="PROSITE" id="PS51294">
    <property type="entry name" value="HTH_MYB"/>
    <property type="match status" value="1"/>
</dbReference>
<dbReference type="PROSITE" id="PS51293">
    <property type="entry name" value="SANT"/>
    <property type="match status" value="2"/>
</dbReference>
<feature type="compositionally biased region" description="Polar residues" evidence="7">
    <location>
        <begin position="103"/>
        <end position="115"/>
    </location>
</feature>
<proteinExistence type="predicted"/>
<evidence type="ECO:0000313" key="12">
    <source>
        <dbReference type="Proteomes" id="UP001630127"/>
    </source>
</evidence>
<dbReference type="FunFam" id="1.10.10.60:FF:000009">
    <property type="entry name" value="transcription factor MYB1R1"/>
    <property type="match status" value="1"/>
</dbReference>
<feature type="domain" description="HTH myb-type" evidence="10">
    <location>
        <begin position="120"/>
        <end position="176"/>
    </location>
</feature>
<dbReference type="PROSITE" id="PS50090">
    <property type="entry name" value="MYB_LIKE"/>
    <property type="match status" value="2"/>
</dbReference>
<dbReference type="Pfam" id="PF00249">
    <property type="entry name" value="Myb_DNA-binding"/>
    <property type="match status" value="2"/>
</dbReference>
<protein>
    <submittedName>
        <fullName evidence="11">Uncharacterized protein</fullName>
    </submittedName>
</protein>
<evidence type="ECO:0000256" key="6">
    <source>
        <dbReference type="ARBA" id="ARBA00023242"/>
    </source>
</evidence>
<dbReference type="GO" id="GO:0009908">
    <property type="term" value="P:flower development"/>
    <property type="evidence" value="ECO:0007669"/>
    <property type="project" value="UniProtKB-ARBA"/>
</dbReference>
<keyword evidence="3" id="KW-0805">Transcription regulation</keyword>
<name>A0ABD3A6L5_9GENT</name>
<organism evidence="11 12">
    <name type="scientific">Cinchona calisaya</name>
    <dbReference type="NCBI Taxonomy" id="153742"/>
    <lineage>
        <taxon>Eukaryota</taxon>
        <taxon>Viridiplantae</taxon>
        <taxon>Streptophyta</taxon>
        <taxon>Embryophyta</taxon>
        <taxon>Tracheophyta</taxon>
        <taxon>Spermatophyta</taxon>
        <taxon>Magnoliopsida</taxon>
        <taxon>eudicotyledons</taxon>
        <taxon>Gunneridae</taxon>
        <taxon>Pentapetalae</taxon>
        <taxon>asterids</taxon>
        <taxon>lamiids</taxon>
        <taxon>Gentianales</taxon>
        <taxon>Rubiaceae</taxon>
        <taxon>Cinchonoideae</taxon>
        <taxon>Cinchoneae</taxon>
        <taxon>Cinchona</taxon>
    </lineage>
</organism>
<accession>A0ABD3A6L5</accession>
<dbReference type="Proteomes" id="UP001630127">
    <property type="component" value="Unassembled WGS sequence"/>
</dbReference>
<comment type="subcellular location">
    <subcellularLocation>
        <location evidence="1">Nucleus</location>
    </subcellularLocation>
</comment>
<keyword evidence="5" id="KW-0804">Transcription</keyword>
<evidence type="ECO:0000259" key="9">
    <source>
        <dbReference type="PROSITE" id="PS51293"/>
    </source>
</evidence>
<reference evidence="11 12" key="1">
    <citation type="submission" date="2024-11" db="EMBL/GenBank/DDBJ databases">
        <title>A near-complete genome assembly of Cinchona calisaya.</title>
        <authorList>
            <person name="Lian D.C."/>
            <person name="Zhao X.W."/>
            <person name="Wei L."/>
        </authorList>
    </citation>
    <scope>NUCLEOTIDE SEQUENCE [LARGE SCALE GENOMIC DNA]</scope>
    <source>
        <tissue evidence="11">Nenye</tissue>
    </source>
</reference>
<dbReference type="SUPFAM" id="SSF46689">
    <property type="entry name" value="Homeodomain-like"/>
    <property type="match status" value="2"/>
</dbReference>
<dbReference type="CDD" id="cd00167">
    <property type="entry name" value="SANT"/>
    <property type="match status" value="2"/>
</dbReference>
<feature type="domain" description="SANT" evidence="9">
    <location>
        <begin position="7"/>
        <end position="61"/>
    </location>
</feature>
<keyword evidence="4" id="KW-0238">DNA-binding</keyword>
<feature type="domain" description="SANT" evidence="9">
    <location>
        <begin position="123"/>
        <end position="176"/>
    </location>
</feature>
<dbReference type="GO" id="GO:0003677">
    <property type="term" value="F:DNA binding"/>
    <property type="evidence" value="ECO:0007669"/>
    <property type="project" value="UniProtKB-KW"/>
</dbReference>
<evidence type="ECO:0000256" key="4">
    <source>
        <dbReference type="ARBA" id="ARBA00023125"/>
    </source>
</evidence>
<dbReference type="FunFam" id="1.10.10.60:FF:000154">
    <property type="entry name" value="Transcription factor SRM1"/>
    <property type="match status" value="1"/>
</dbReference>
<evidence type="ECO:0000256" key="2">
    <source>
        <dbReference type="ARBA" id="ARBA00022473"/>
    </source>
</evidence>
<dbReference type="PANTHER" id="PTHR44042">
    <property type="entry name" value="DUPLICATED HOMEODOMAIN-LIKE SUPERFAMILY PROTEIN-RELATED"/>
    <property type="match status" value="1"/>
</dbReference>
<feature type="domain" description="Myb-like" evidence="8">
    <location>
        <begin position="120"/>
        <end position="172"/>
    </location>
</feature>
<dbReference type="GO" id="GO:0005634">
    <property type="term" value="C:nucleus"/>
    <property type="evidence" value="ECO:0007669"/>
    <property type="project" value="UniProtKB-SubCell"/>
</dbReference>
<keyword evidence="2" id="KW-0217">Developmental protein</keyword>
<evidence type="ECO:0000256" key="3">
    <source>
        <dbReference type="ARBA" id="ARBA00023015"/>
    </source>
</evidence>
<dbReference type="InterPro" id="IPR006447">
    <property type="entry name" value="Myb_dom_plants"/>
</dbReference>
<feature type="compositionally biased region" description="Basic and acidic residues" evidence="7">
    <location>
        <begin position="116"/>
        <end position="125"/>
    </location>
</feature>
<dbReference type="SMART" id="SM00717">
    <property type="entry name" value="SANT"/>
    <property type="match status" value="2"/>
</dbReference>
<dbReference type="Gene3D" id="1.10.10.60">
    <property type="entry name" value="Homeodomain-like"/>
    <property type="match status" value="2"/>
</dbReference>
<feature type="domain" description="Myb-like" evidence="8">
    <location>
        <begin position="4"/>
        <end position="57"/>
    </location>
</feature>
<dbReference type="InterPro" id="IPR009057">
    <property type="entry name" value="Homeodomain-like_sf"/>
</dbReference>
<evidence type="ECO:0000256" key="1">
    <source>
        <dbReference type="ARBA" id="ARBA00004123"/>
    </source>
</evidence>
<evidence type="ECO:0000256" key="5">
    <source>
        <dbReference type="ARBA" id="ARBA00023163"/>
    </source>
</evidence>
<feature type="region of interest" description="Disordered" evidence="7">
    <location>
        <begin position="74"/>
        <end position="125"/>
    </location>
</feature>
<comment type="caution">
    <text evidence="11">The sequence shown here is derived from an EMBL/GenBank/DDBJ whole genome shotgun (WGS) entry which is preliminary data.</text>
</comment>
<gene>
    <name evidence="11" type="ORF">ACH5RR_012025</name>
</gene>
<evidence type="ECO:0000259" key="8">
    <source>
        <dbReference type="PROSITE" id="PS50090"/>
    </source>
</evidence>
<evidence type="ECO:0000256" key="7">
    <source>
        <dbReference type="SAM" id="MobiDB-lite"/>
    </source>
</evidence>
<evidence type="ECO:0000259" key="10">
    <source>
        <dbReference type="PROSITE" id="PS51294"/>
    </source>
</evidence>
<dbReference type="InterPro" id="IPR001005">
    <property type="entry name" value="SANT/Myb"/>
</dbReference>
<feature type="region of interest" description="Disordered" evidence="7">
    <location>
        <begin position="482"/>
        <end position="510"/>
    </location>
</feature>